<dbReference type="PANTHER" id="PTHR10668:SF103">
    <property type="entry name" value="PYRIDINE NUCLEOTIDE-DISULFIDE OXIDOREDUCTASE DOMAIN-CONTAINING PROTEIN 2"/>
    <property type="match status" value="1"/>
</dbReference>
<evidence type="ECO:0000256" key="1">
    <source>
        <dbReference type="ARBA" id="ARBA00037217"/>
    </source>
</evidence>
<comment type="function">
    <text evidence="1">Probable oxidoreductase that may play a role as regulator of mitochondrial function.</text>
</comment>
<dbReference type="Proteomes" id="UP000479526">
    <property type="component" value="Unassembled WGS sequence"/>
</dbReference>
<comment type="caution">
    <text evidence="5">The sequence shown here is derived from an EMBL/GenBank/DDBJ whole genome shotgun (WGS) entry which is preliminary data.</text>
</comment>
<evidence type="ECO:0000313" key="5">
    <source>
        <dbReference type="EMBL" id="NAS24882.1"/>
    </source>
</evidence>
<dbReference type="EMBL" id="WXEW01000007">
    <property type="protein sequence ID" value="NAS24882.1"/>
    <property type="molecule type" value="Genomic_DNA"/>
</dbReference>
<dbReference type="Gene3D" id="3.50.50.60">
    <property type="entry name" value="FAD/NAD(P)-binding domain"/>
    <property type="match status" value="2"/>
</dbReference>
<feature type="domain" description="Amine oxidase" evidence="4">
    <location>
        <begin position="199"/>
        <end position="509"/>
    </location>
</feature>
<evidence type="ECO:0000259" key="4">
    <source>
        <dbReference type="Pfam" id="PF01593"/>
    </source>
</evidence>
<name>A0A7C9J502_9ACTN</name>
<reference evidence="5 6" key="1">
    <citation type="submission" date="2020-01" db="EMBL/GenBank/DDBJ databases">
        <title>Herbidospora sp. NEAU-GS84 nov., a novel actinomycete isolated from soil.</title>
        <authorList>
            <person name="Han L."/>
        </authorList>
    </citation>
    <scope>NUCLEOTIDE SEQUENCE [LARGE SCALE GENOMIC DNA]</scope>
    <source>
        <strain evidence="5 6">NEAU-GS84</strain>
    </source>
</reference>
<dbReference type="GO" id="GO:0016491">
    <property type="term" value="F:oxidoreductase activity"/>
    <property type="evidence" value="ECO:0007669"/>
    <property type="project" value="InterPro"/>
</dbReference>
<organism evidence="5 6">
    <name type="scientific">Herbidospora solisilvae</name>
    <dbReference type="NCBI Taxonomy" id="2696284"/>
    <lineage>
        <taxon>Bacteria</taxon>
        <taxon>Bacillati</taxon>
        <taxon>Actinomycetota</taxon>
        <taxon>Actinomycetes</taxon>
        <taxon>Streptosporangiales</taxon>
        <taxon>Streptosporangiaceae</taxon>
        <taxon>Herbidospora</taxon>
    </lineage>
</organism>
<gene>
    <name evidence="5" type="ORF">GT755_24750</name>
</gene>
<proteinExistence type="predicted"/>
<keyword evidence="6" id="KW-1185">Reference proteome</keyword>
<comment type="subunit">
    <text evidence="2">Interacts with COX5B; this interaction may contribute to localize PYROXD2 to the inner face of the inner mitochondrial membrane.</text>
</comment>
<dbReference type="InterPro" id="IPR036188">
    <property type="entry name" value="FAD/NAD-bd_sf"/>
</dbReference>
<accession>A0A7C9J502</accession>
<dbReference type="RefSeq" id="WP_161482005.1">
    <property type="nucleotide sequence ID" value="NZ_WXEW01000007.1"/>
</dbReference>
<dbReference type="AlphaFoldDB" id="A0A7C9J502"/>
<dbReference type="SUPFAM" id="SSF51905">
    <property type="entry name" value="FAD/NAD(P)-binding domain"/>
    <property type="match status" value="1"/>
</dbReference>
<evidence type="ECO:0000256" key="2">
    <source>
        <dbReference type="ARBA" id="ARBA00038825"/>
    </source>
</evidence>
<dbReference type="InterPro" id="IPR002937">
    <property type="entry name" value="Amino_oxidase"/>
</dbReference>
<dbReference type="Pfam" id="PF13450">
    <property type="entry name" value="NAD_binding_8"/>
    <property type="match status" value="1"/>
</dbReference>
<dbReference type="Pfam" id="PF01593">
    <property type="entry name" value="Amino_oxidase"/>
    <property type="match status" value="1"/>
</dbReference>
<protein>
    <recommendedName>
        <fullName evidence="3">Pyridine nucleotide-disulfide oxidoreductase domain-containing protein 2</fullName>
    </recommendedName>
</protein>
<sequence>MNEIAAQLGRVGLPEPVKDLARRRWDVVVVGGGHNGLTCAAYLARAGKRVLVLEARERLGGACTLERPFEDPRYVVSPCAYVVGLLDETVIRELDLKRRGLDFTIADPQLWIPYDDGTAFAQWLDHDRTTRALHDLGLPQKEIDGYFAYEDLFDRMRIKLRKGARDTWIGDSPSREELGEILGDTYMTDVLFHASIADVIDDFVTDQRLKDALFGQGIIGTYAGPRDPGTAAVKLMHFIGELDGVGAVWGYVKGGMGMVSFAIADAAREAGAVLAAGAPVARVLPGEGVRLDDGTFIAAGRVVSNADPKRLMTMVGDAPDDYRLRVAEWDVRSPVVKFNAALRRLPSWTAAPGQTFMARGVVDVTTGLDEAQRAFERCRAGEPAVGFGEIYVQDGLMSVFGQYAPYALKGGWEARRDEVARQFVDLISRYAPDFADCLAHYEVLGPPDIEARVGLTGGHIFQGEVRPDQMWDRRLTPRTPMEGVYLCGAATHPGGSVIALNGRNAAMAVLVDMGDSTRGTGDCP</sequence>
<dbReference type="PANTHER" id="PTHR10668">
    <property type="entry name" value="PHYTOENE DEHYDROGENASE"/>
    <property type="match status" value="1"/>
</dbReference>
<evidence type="ECO:0000313" key="6">
    <source>
        <dbReference type="Proteomes" id="UP000479526"/>
    </source>
</evidence>
<evidence type="ECO:0000256" key="3">
    <source>
        <dbReference type="ARBA" id="ARBA00040298"/>
    </source>
</evidence>